<sequence>MPCYRSQRRGHFGLWLTDKLKEWIPGLSIKGPLMQRVGQRPFLSVVSTAVCDFLENNSWITEFSPTYSYLSILVFEKALVCSRVVGRRRRRSDCKVREKKGFLCSKNFANYFPFSPF</sequence>
<name>A0AAV4TK30_CAEEX</name>
<accession>A0AAV4TK30</accession>
<evidence type="ECO:0000313" key="1">
    <source>
        <dbReference type="EMBL" id="GIY46474.1"/>
    </source>
</evidence>
<reference evidence="1 2" key="1">
    <citation type="submission" date="2021-06" db="EMBL/GenBank/DDBJ databases">
        <title>Caerostris extrusa draft genome.</title>
        <authorList>
            <person name="Kono N."/>
            <person name="Arakawa K."/>
        </authorList>
    </citation>
    <scope>NUCLEOTIDE SEQUENCE [LARGE SCALE GENOMIC DNA]</scope>
</reference>
<organism evidence="1 2">
    <name type="scientific">Caerostris extrusa</name>
    <name type="common">Bark spider</name>
    <name type="synonym">Caerostris bankana</name>
    <dbReference type="NCBI Taxonomy" id="172846"/>
    <lineage>
        <taxon>Eukaryota</taxon>
        <taxon>Metazoa</taxon>
        <taxon>Ecdysozoa</taxon>
        <taxon>Arthropoda</taxon>
        <taxon>Chelicerata</taxon>
        <taxon>Arachnida</taxon>
        <taxon>Araneae</taxon>
        <taxon>Araneomorphae</taxon>
        <taxon>Entelegynae</taxon>
        <taxon>Araneoidea</taxon>
        <taxon>Araneidae</taxon>
        <taxon>Caerostris</taxon>
    </lineage>
</organism>
<protein>
    <submittedName>
        <fullName evidence="1">Uncharacterized protein</fullName>
    </submittedName>
</protein>
<evidence type="ECO:0000313" key="2">
    <source>
        <dbReference type="Proteomes" id="UP001054945"/>
    </source>
</evidence>
<keyword evidence="2" id="KW-1185">Reference proteome</keyword>
<comment type="caution">
    <text evidence="1">The sequence shown here is derived from an EMBL/GenBank/DDBJ whole genome shotgun (WGS) entry which is preliminary data.</text>
</comment>
<dbReference type="EMBL" id="BPLR01011422">
    <property type="protein sequence ID" value="GIY46474.1"/>
    <property type="molecule type" value="Genomic_DNA"/>
</dbReference>
<gene>
    <name evidence="1" type="ORF">CEXT_562151</name>
</gene>
<dbReference type="AlphaFoldDB" id="A0AAV4TK30"/>
<dbReference type="Proteomes" id="UP001054945">
    <property type="component" value="Unassembled WGS sequence"/>
</dbReference>
<proteinExistence type="predicted"/>